<proteinExistence type="predicted"/>
<protein>
    <submittedName>
        <fullName evidence="2">Uncharacterized protein</fullName>
    </submittedName>
</protein>
<evidence type="ECO:0000313" key="3">
    <source>
        <dbReference type="Proteomes" id="UP000026961"/>
    </source>
</evidence>
<keyword evidence="3" id="KW-1185">Reference proteome</keyword>
<dbReference type="Proteomes" id="UP000026961">
    <property type="component" value="Chromosome 3"/>
</dbReference>
<feature type="region of interest" description="Disordered" evidence="1">
    <location>
        <begin position="1"/>
        <end position="40"/>
    </location>
</feature>
<reference evidence="2" key="2">
    <citation type="submission" date="2018-05" db="EMBL/GenBank/DDBJ databases">
        <title>OgluRS3 (Oryza glumaepatula Reference Sequence Version 3).</title>
        <authorList>
            <person name="Zhang J."/>
            <person name="Kudrna D."/>
            <person name="Lee S."/>
            <person name="Talag J."/>
            <person name="Welchert J."/>
            <person name="Wing R.A."/>
        </authorList>
    </citation>
    <scope>NUCLEOTIDE SEQUENCE [LARGE SCALE GENOMIC DNA]</scope>
</reference>
<name>A0A0D9Z9Q1_9ORYZ</name>
<accession>A0A0D9Z9Q1</accession>
<evidence type="ECO:0000256" key="1">
    <source>
        <dbReference type="SAM" id="MobiDB-lite"/>
    </source>
</evidence>
<reference evidence="2" key="1">
    <citation type="submission" date="2015-04" db="UniProtKB">
        <authorList>
            <consortium name="EnsemblPlants"/>
        </authorList>
    </citation>
    <scope>IDENTIFICATION</scope>
</reference>
<sequence>MLRTPRPPSVATKGKQQGVSPSPAPSRKGPPVQALQDPNPQIGRELTAGLMRCAHKESGSGGRGLRCIYDLAREAGVQLSGGGAKVTVIECGMMNIPFILSFFLFHILLLVHNKKGVSICAAMTSLLGFCA</sequence>
<dbReference type="AlphaFoldDB" id="A0A0D9Z9Q1"/>
<dbReference type="Gramene" id="OGLUM03G24430.1">
    <property type="protein sequence ID" value="OGLUM03G24430.1"/>
    <property type="gene ID" value="OGLUM03G24430"/>
</dbReference>
<evidence type="ECO:0000313" key="2">
    <source>
        <dbReference type="EnsemblPlants" id="OGLUM03G24430.1"/>
    </source>
</evidence>
<organism evidence="2">
    <name type="scientific">Oryza glumipatula</name>
    <dbReference type="NCBI Taxonomy" id="40148"/>
    <lineage>
        <taxon>Eukaryota</taxon>
        <taxon>Viridiplantae</taxon>
        <taxon>Streptophyta</taxon>
        <taxon>Embryophyta</taxon>
        <taxon>Tracheophyta</taxon>
        <taxon>Spermatophyta</taxon>
        <taxon>Magnoliopsida</taxon>
        <taxon>Liliopsida</taxon>
        <taxon>Poales</taxon>
        <taxon>Poaceae</taxon>
        <taxon>BOP clade</taxon>
        <taxon>Oryzoideae</taxon>
        <taxon>Oryzeae</taxon>
        <taxon>Oryzinae</taxon>
        <taxon>Oryza</taxon>
    </lineage>
</organism>
<dbReference type="EnsemblPlants" id="OGLUM03G24430.1">
    <property type="protein sequence ID" value="OGLUM03G24430.1"/>
    <property type="gene ID" value="OGLUM03G24430"/>
</dbReference>
<dbReference type="HOGENOM" id="CLU_1930800_0_0_1"/>